<dbReference type="Pfam" id="PF02620">
    <property type="entry name" value="YceD"/>
    <property type="match status" value="1"/>
</dbReference>
<proteinExistence type="predicted"/>
<dbReference type="PANTHER" id="PTHR34374">
    <property type="entry name" value="LARGE RIBOSOMAL RNA SUBUNIT ACCUMULATION PROTEIN YCED HOMOLOG 1, CHLOROPLASTIC"/>
    <property type="match status" value="1"/>
</dbReference>
<dbReference type="RefSeq" id="WP_379292779.1">
    <property type="nucleotide sequence ID" value="NZ_JBHTKX010000001.1"/>
</dbReference>
<evidence type="ECO:0000313" key="2">
    <source>
        <dbReference type="Proteomes" id="UP001597169"/>
    </source>
</evidence>
<dbReference type="EMBL" id="JBHTKX010000001">
    <property type="protein sequence ID" value="MFD1128645.1"/>
    <property type="molecule type" value="Genomic_DNA"/>
</dbReference>
<organism evidence="1 2">
    <name type="scientific">Paenibacillus provencensis</name>
    <dbReference type="NCBI Taxonomy" id="441151"/>
    <lineage>
        <taxon>Bacteria</taxon>
        <taxon>Bacillati</taxon>
        <taxon>Bacillota</taxon>
        <taxon>Bacilli</taxon>
        <taxon>Bacillales</taxon>
        <taxon>Paenibacillaceae</taxon>
        <taxon>Paenibacillus</taxon>
    </lineage>
</organism>
<accession>A0ABW3PV68</accession>
<protein>
    <submittedName>
        <fullName evidence="1">YceD family protein</fullName>
    </submittedName>
</protein>
<gene>
    <name evidence="1" type="ORF">ACFQ3J_10710</name>
</gene>
<sequence>MNVEMSFRKMASAAGPMKLTESLDISHLIRNNNEITAVSPMQVELTITALPEGVVDVQGTLSAEADMLCSRCLGNVHEHLNMKFAEQFKQGTEPEEVEEEDDTLYMEEDTVNLVPFLEEYFLLHLPFAPLCKSDCKGLCPSCGTDLNESSCDCDNTPIDPRLAGLKDFFK</sequence>
<name>A0ABW3PV68_9BACL</name>
<reference evidence="2" key="1">
    <citation type="journal article" date="2019" name="Int. J. Syst. Evol. Microbiol.">
        <title>The Global Catalogue of Microorganisms (GCM) 10K type strain sequencing project: providing services to taxonomists for standard genome sequencing and annotation.</title>
        <authorList>
            <consortium name="The Broad Institute Genomics Platform"/>
            <consortium name="The Broad Institute Genome Sequencing Center for Infectious Disease"/>
            <person name="Wu L."/>
            <person name="Ma J."/>
        </authorList>
    </citation>
    <scope>NUCLEOTIDE SEQUENCE [LARGE SCALE GENOMIC DNA]</scope>
    <source>
        <strain evidence="2">CCUG 53519</strain>
    </source>
</reference>
<keyword evidence="2" id="KW-1185">Reference proteome</keyword>
<evidence type="ECO:0000313" key="1">
    <source>
        <dbReference type="EMBL" id="MFD1128645.1"/>
    </source>
</evidence>
<comment type="caution">
    <text evidence="1">The sequence shown here is derived from an EMBL/GenBank/DDBJ whole genome shotgun (WGS) entry which is preliminary data.</text>
</comment>
<dbReference type="PANTHER" id="PTHR34374:SF1">
    <property type="entry name" value="LARGE RIBOSOMAL RNA SUBUNIT ACCUMULATION PROTEIN YCED HOMOLOG 1, CHLOROPLASTIC"/>
    <property type="match status" value="1"/>
</dbReference>
<dbReference type="InterPro" id="IPR003772">
    <property type="entry name" value="YceD"/>
</dbReference>
<dbReference type="Proteomes" id="UP001597169">
    <property type="component" value="Unassembled WGS sequence"/>
</dbReference>